<accession>A0A9X9G1K0</accession>
<dbReference type="EMBL" id="VOUP01000012">
    <property type="protein sequence ID" value="TXE27102.1"/>
    <property type="molecule type" value="Genomic_DNA"/>
</dbReference>
<reference evidence="5 6" key="1">
    <citation type="submission" date="2019-07" db="EMBL/GenBank/DDBJ databases">
        <title>Serratia strains were isolated from fresh produce.</title>
        <authorList>
            <person name="Cho G.-S."/>
            <person name="Stein M."/>
            <person name="Lee W."/>
            <person name="Suh S.H."/>
            <person name="Franz C.M.A.P."/>
        </authorList>
    </citation>
    <scope>NUCLEOTIDE SEQUENCE [LARGE SCALE GENOMIC DNA]</scope>
    <source>
        <strain evidence="5 6">S17</strain>
    </source>
</reference>
<feature type="compositionally biased region" description="Basic and acidic residues" evidence="2">
    <location>
        <begin position="97"/>
        <end position="121"/>
    </location>
</feature>
<dbReference type="AlphaFoldDB" id="A0A9X9G1K0"/>
<keyword evidence="1" id="KW-1188">Viral release from host cell</keyword>
<gene>
    <name evidence="5" type="ORF">FOT63_18470</name>
</gene>
<dbReference type="Proteomes" id="UP000321307">
    <property type="component" value="Unassembled WGS sequence"/>
</dbReference>
<dbReference type="InterPro" id="IPR010332">
    <property type="entry name" value="ATPase_terminase-su_N"/>
</dbReference>
<comment type="caution">
    <text evidence="5">The sequence shown here is derived from an EMBL/GenBank/DDBJ whole genome shotgun (WGS) entry which is preliminary data.</text>
</comment>
<dbReference type="Pfam" id="PF17289">
    <property type="entry name" value="Terminase_6C"/>
    <property type="match status" value="1"/>
</dbReference>
<dbReference type="InterPro" id="IPR035421">
    <property type="entry name" value="Terminase_6C"/>
</dbReference>
<evidence type="ECO:0000256" key="1">
    <source>
        <dbReference type="ARBA" id="ARBA00022612"/>
    </source>
</evidence>
<evidence type="ECO:0000259" key="3">
    <source>
        <dbReference type="Pfam" id="PF06056"/>
    </source>
</evidence>
<sequence length="578" mass="66057">MAKDDLDPRRQAMYLYWQGFRVSRIAEMLGEKRATVHSWKRREGWDKVSPLDQIQITTAARYNQLVLKSPKEASDYKELDLLGRQMERHARIGRFGETGRESDLNPNIERRTEERKPPTKNHFTEEQLIELETTFHNGLRAYQEKWFRAQKHAIRNILKTRQCGATYYFSREALLDAAKNGKNKIFLSASRSQALVFRRYIVKFAREVGVELKGNPIVLSNGAELHFLGTNSSTAQSYNGDLYIDEYFWINGFAELERNASGMATLDDMHITLFSTPSTYSHEAYPFWSGAAYNRDRPKNERVTVPVTHDRLKNGLLCADGQWRHMLTIEDAIADGMKATLANLQRRRSPQDFANLYMCQFMDDVESLFPLKSMRRCMVESLDAWQDFKPYANRPLGNTPVWIGYDPSSTGDSAGCAVVAPPRRAGAPFRVLERFQFRGLDFEAQANKIKELTERYNVTHIGIDETGLGRSVVQLVRKFYPSVEAIHYNIAMKTDLVHKAKSVIDGGRLAFDAGCSDIIQAFMAIRKIVTPSGKFTSYETSRAEDISHGDVAWAIMHALIHEPMTGFSEHNESTVEVY</sequence>
<feature type="region of interest" description="Disordered" evidence="2">
    <location>
        <begin position="96"/>
        <end position="121"/>
    </location>
</feature>
<evidence type="ECO:0000256" key="2">
    <source>
        <dbReference type="SAM" id="MobiDB-lite"/>
    </source>
</evidence>
<dbReference type="Gene3D" id="3.30.420.240">
    <property type="match status" value="1"/>
</dbReference>
<proteinExistence type="predicted"/>
<organism evidence="5 6">
    <name type="scientific">Serratia ureilytica</name>
    <dbReference type="NCBI Taxonomy" id="300181"/>
    <lineage>
        <taxon>Bacteria</taxon>
        <taxon>Pseudomonadati</taxon>
        <taxon>Pseudomonadota</taxon>
        <taxon>Gammaproteobacteria</taxon>
        <taxon>Enterobacterales</taxon>
        <taxon>Yersiniaceae</taxon>
        <taxon>Serratia</taxon>
    </lineage>
</organism>
<dbReference type="Pfam" id="PF06056">
    <property type="entry name" value="Terminase_5"/>
    <property type="match status" value="1"/>
</dbReference>
<dbReference type="Gene3D" id="3.40.50.300">
    <property type="entry name" value="P-loop containing nucleotide triphosphate hydrolases"/>
    <property type="match status" value="1"/>
</dbReference>
<protein>
    <submittedName>
        <fullName evidence="5">Oxidoreductase</fullName>
    </submittedName>
</protein>
<name>A0A9X9G1K0_9GAMM</name>
<feature type="domain" description="Terminase large subunit gp17-like C-terminal" evidence="4">
    <location>
        <begin position="403"/>
        <end position="561"/>
    </location>
</feature>
<dbReference type="InterPro" id="IPR027417">
    <property type="entry name" value="P-loop_NTPase"/>
</dbReference>
<evidence type="ECO:0000259" key="4">
    <source>
        <dbReference type="Pfam" id="PF17289"/>
    </source>
</evidence>
<dbReference type="Pfam" id="PF03237">
    <property type="entry name" value="Terminase_6N"/>
    <property type="match status" value="1"/>
</dbReference>
<evidence type="ECO:0000313" key="5">
    <source>
        <dbReference type="EMBL" id="TXE27102.1"/>
    </source>
</evidence>
<dbReference type="RefSeq" id="WP_147838767.1">
    <property type="nucleotide sequence ID" value="NZ_VOUP01000012.1"/>
</dbReference>
<feature type="domain" description="Terminase ATPase subunit N-terminal" evidence="3">
    <location>
        <begin position="7"/>
        <end position="63"/>
    </location>
</feature>
<evidence type="ECO:0000313" key="6">
    <source>
        <dbReference type="Proteomes" id="UP000321307"/>
    </source>
</evidence>